<evidence type="ECO:0008006" key="4">
    <source>
        <dbReference type="Google" id="ProtNLM"/>
    </source>
</evidence>
<organism evidence="2 3">
    <name type="scientific">Penicillium vulpinum</name>
    <dbReference type="NCBI Taxonomy" id="29845"/>
    <lineage>
        <taxon>Eukaryota</taxon>
        <taxon>Fungi</taxon>
        <taxon>Dikarya</taxon>
        <taxon>Ascomycota</taxon>
        <taxon>Pezizomycotina</taxon>
        <taxon>Eurotiomycetes</taxon>
        <taxon>Eurotiomycetidae</taxon>
        <taxon>Eurotiales</taxon>
        <taxon>Aspergillaceae</taxon>
        <taxon>Penicillium</taxon>
    </lineage>
</organism>
<accession>A0A1V6S6Z8</accession>
<protein>
    <recommendedName>
        <fullName evidence="4">Fungal N-terminal domain-containing protein</fullName>
    </recommendedName>
</protein>
<sequence>MDLAGTAVGIISLGLQVCQGIVSYSQTWRGYDEEVQNTRNKAEALRMLLKNLRDTIEELQQTRPKVAADLEEKAIKMHSSIEKLRKIVGRFKPAQSEAFPDKVRAQLKKGVYYFQKDGLQDMQNHLDQIQNVLQTSLLIYNWQDTRESRLMQVSIYEEMLCMHSTLKKAISSSDMPPPSLLQIACDSQCKQPPVVLSDSGLMVQTNLGVDSNRPPNQHIWTRSRPKTVTRAYSYHSSVLKFAISVSFSMVRGAGGLSIAPTLQFQSVWGEDSERYRTACVVIGLGNIGDPLIPKLLNAFSEQTLSPYDTFTAGKDGGIKSLMDMVCSDGLWCMYRTMNNFQPTSEILKFMLECGMKPKKEDHWGRSALLDVCAKAVFGMQDLPLISNLIELRGPLQLYPGRYIFSNPPYYDNLKHNLGLILSHDEELIQAPKIAKAIIQESEEQLREALARGHASPNDRIGNTWPLELALGWPKGIQILLQSGANPHWHFPLLAKGKGEKYQTSAAILFEAGCVIRIEDLVYSKQNYDGIYDDGRRYPLLISELAARRRRLCMLAEYSLPPDQMPPLDGPPANISRALVGHGIDVPIALRVATDSVGSIATYQTWLADPSIDFVKIMDNIYELGFHEVDVPDHNGQTPLMMFYPPRISEDTPVVIKSAAWLVSKGASVDRKLPRSNANAAHLLTAQVINCHFRGVLHQSDSSDYRNWKKGVAELGDACFFIPPSQDGCICACSPGGCTTLSVALRAIIFMISKWQLKIQDDCLRILICSLVVWQDSWPDLLRAIVRALTFDALGLTHTCCTEIDQVEENFPPDVFLNKGRDETEISRILDDQRLLVKEFEELTEEMESKLDELGLPLEEFLDGYWYDRVIEYLLRRDHYDEEHVTEARKMGIFLEPEEFCIPDRVSLQFRPRLQHLQDNSSQEDRQ</sequence>
<evidence type="ECO:0000313" key="2">
    <source>
        <dbReference type="EMBL" id="OQE09646.1"/>
    </source>
</evidence>
<proteinExistence type="predicted"/>
<dbReference type="EMBL" id="MDYP01000006">
    <property type="protein sequence ID" value="OQE09646.1"/>
    <property type="molecule type" value="Genomic_DNA"/>
</dbReference>
<dbReference type="STRING" id="29845.A0A1V6S6Z8"/>
<evidence type="ECO:0000313" key="3">
    <source>
        <dbReference type="Proteomes" id="UP000191518"/>
    </source>
</evidence>
<keyword evidence="3" id="KW-1185">Reference proteome</keyword>
<reference evidence="3" key="1">
    <citation type="journal article" date="2017" name="Nat. Microbiol.">
        <title>Global analysis of biosynthetic gene clusters reveals vast potential of secondary metabolite production in Penicillium species.</title>
        <authorList>
            <person name="Nielsen J.C."/>
            <person name="Grijseels S."/>
            <person name="Prigent S."/>
            <person name="Ji B."/>
            <person name="Dainat J."/>
            <person name="Nielsen K.F."/>
            <person name="Frisvad J.C."/>
            <person name="Workman M."/>
            <person name="Nielsen J."/>
        </authorList>
    </citation>
    <scope>NUCLEOTIDE SEQUENCE [LARGE SCALE GENOMIC DNA]</scope>
    <source>
        <strain evidence="3">IBT 29486</strain>
    </source>
</reference>
<dbReference type="AlphaFoldDB" id="A0A1V6S6Z8"/>
<dbReference type="Proteomes" id="UP000191518">
    <property type="component" value="Unassembled WGS sequence"/>
</dbReference>
<feature type="coiled-coil region" evidence="1">
    <location>
        <begin position="35"/>
        <end position="69"/>
    </location>
</feature>
<evidence type="ECO:0000256" key="1">
    <source>
        <dbReference type="SAM" id="Coils"/>
    </source>
</evidence>
<comment type="caution">
    <text evidence="2">The sequence shown here is derived from an EMBL/GenBank/DDBJ whole genome shotgun (WGS) entry which is preliminary data.</text>
</comment>
<keyword evidence="1" id="KW-0175">Coiled coil</keyword>
<gene>
    <name evidence="2" type="ORF">PENVUL_c006G04589</name>
</gene>
<name>A0A1V6S6Z8_9EURO</name>